<comment type="caution">
    <text evidence="4">The sequence shown here is derived from an EMBL/GenBank/DDBJ whole genome shotgun (WGS) entry which is preliminary data.</text>
</comment>
<name>A0A4V3RR34_9ACTN</name>
<keyword evidence="2" id="KW-0808">Transferase</keyword>
<evidence type="ECO:0000256" key="2">
    <source>
        <dbReference type="ARBA" id="ARBA00022679"/>
    </source>
</evidence>
<dbReference type="SUPFAM" id="SSF75217">
    <property type="entry name" value="alpha/beta knot"/>
    <property type="match status" value="1"/>
</dbReference>
<dbReference type="GO" id="GO:0006396">
    <property type="term" value="P:RNA processing"/>
    <property type="evidence" value="ECO:0007669"/>
    <property type="project" value="InterPro"/>
</dbReference>
<dbReference type="PANTHER" id="PTHR43191:SF12">
    <property type="entry name" value="RRNA METHYLASE"/>
    <property type="match status" value="1"/>
</dbReference>
<reference evidence="4 5" key="1">
    <citation type="submission" date="2019-04" db="EMBL/GenBank/DDBJ databases">
        <title>Microbes associate with the intestines of laboratory mice.</title>
        <authorList>
            <person name="Navarre W."/>
            <person name="Wong E."/>
            <person name="Huang K."/>
            <person name="Tropini C."/>
            <person name="Ng K."/>
            <person name="Yu B."/>
        </authorList>
    </citation>
    <scope>NUCLEOTIDE SEQUENCE [LARGE SCALE GENOMIC DNA]</scope>
    <source>
        <strain evidence="4 5">NM07_P-09</strain>
    </source>
</reference>
<protein>
    <submittedName>
        <fullName evidence="4">RNA methyltransferase</fullName>
    </submittedName>
</protein>
<evidence type="ECO:0000256" key="1">
    <source>
        <dbReference type="ARBA" id="ARBA00022603"/>
    </source>
</evidence>
<dbReference type="AlphaFoldDB" id="A0A4V3RR34"/>
<dbReference type="Proteomes" id="UP000310263">
    <property type="component" value="Unassembled WGS sequence"/>
</dbReference>
<dbReference type="Gene3D" id="3.30.1330.30">
    <property type="match status" value="1"/>
</dbReference>
<dbReference type="GO" id="GO:0003723">
    <property type="term" value="F:RNA binding"/>
    <property type="evidence" value="ECO:0007669"/>
    <property type="project" value="InterPro"/>
</dbReference>
<evidence type="ECO:0000313" key="5">
    <source>
        <dbReference type="Proteomes" id="UP000310263"/>
    </source>
</evidence>
<gene>
    <name evidence="4" type="ORF">E5334_06810</name>
</gene>
<dbReference type="CDD" id="cd18095">
    <property type="entry name" value="SpoU-like_rRNA-MTase"/>
    <property type="match status" value="1"/>
</dbReference>
<dbReference type="GO" id="GO:0008173">
    <property type="term" value="F:RNA methyltransferase activity"/>
    <property type="evidence" value="ECO:0007669"/>
    <property type="project" value="InterPro"/>
</dbReference>
<dbReference type="Gene3D" id="3.40.1280.10">
    <property type="match status" value="1"/>
</dbReference>
<dbReference type="PANTHER" id="PTHR43191">
    <property type="entry name" value="RRNA METHYLTRANSFERASE 3"/>
    <property type="match status" value="1"/>
</dbReference>
<keyword evidence="1 4" id="KW-0489">Methyltransferase</keyword>
<dbReference type="InterPro" id="IPR029028">
    <property type="entry name" value="Alpha/beta_knot_MTases"/>
</dbReference>
<keyword evidence="5" id="KW-1185">Reference proteome</keyword>
<dbReference type="EMBL" id="SRYE01000004">
    <property type="protein sequence ID" value="TGY61710.1"/>
    <property type="molecule type" value="Genomic_DNA"/>
</dbReference>
<proteinExistence type="predicted"/>
<dbReference type="InterPro" id="IPR051259">
    <property type="entry name" value="rRNA_Methyltransferase"/>
</dbReference>
<dbReference type="Pfam" id="PF00588">
    <property type="entry name" value="SpoU_methylase"/>
    <property type="match status" value="1"/>
</dbReference>
<dbReference type="InterPro" id="IPR029026">
    <property type="entry name" value="tRNA_m1G_MTases_N"/>
</dbReference>
<evidence type="ECO:0000313" key="4">
    <source>
        <dbReference type="EMBL" id="TGY61710.1"/>
    </source>
</evidence>
<sequence length="274" mass="30244">MVIEASQAAHAPELDYFLSLTDHELRRRREAENGIFIAESSKVVKSALDAGITPLAFLVEDRRLESIASLLAQIDDEVPVFSMPRDQISQLVGYPHNRGVLCAMERPAPQDPRIILNDTSLVAVIEDVTDTTNVGAIFRSAAALGVDAVFITPRCADPLSRRCVRVSMGAVFDIPWARFEDWPEQGIELFHETGFEVLACALSDDSWSLDDPRVHEIERVALLFGTEGDGLKETTIAQADHVVRIPMAHGVDSLNVAAASAVFFWELASKRRHK</sequence>
<feature type="domain" description="tRNA/rRNA methyltransferase SpoU type" evidence="3">
    <location>
        <begin position="121"/>
        <end position="264"/>
    </location>
</feature>
<dbReference type="InterPro" id="IPR001537">
    <property type="entry name" value="SpoU_MeTrfase"/>
</dbReference>
<organism evidence="4 5">
    <name type="scientific">Muricaecibacterium torontonense</name>
    <dbReference type="NCBI Taxonomy" id="3032871"/>
    <lineage>
        <taxon>Bacteria</taxon>
        <taxon>Bacillati</taxon>
        <taxon>Actinomycetota</taxon>
        <taxon>Coriobacteriia</taxon>
        <taxon>Coriobacteriales</taxon>
        <taxon>Atopobiaceae</taxon>
        <taxon>Muricaecibacterium</taxon>
    </lineage>
</organism>
<dbReference type="GO" id="GO:0032259">
    <property type="term" value="P:methylation"/>
    <property type="evidence" value="ECO:0007669"/>
    <property type="project" value="UniProtKB-KW"/>
</dbReference>
<accession>A0A4V3RR34</accession>
<dbReference type="SUPFAM" id="SSF55315">
    <property type="entry name" value="L30e-like"/>
    <property type="match status" value="1"/>
</dbReference>
<dbReference type="InterPro" id="IPR029064">
    <property type="entry name" value="Ribosomal_eL30-like_sf"/>
</dbReference>
<dbReference type="OrthoDB" id="3190829at2"/>
<evidence type="ECO:0000259" key="3">
    <source>
        <dbReference type="Pfam" id="PF00588"/>
    </source>
</evidence>
<dbReference type="RefSeq" id="WP_136012843.1">
    <property type="nucleotide sequence ID" value="NZ_SRYE01000004.1"/>
</dbReference>